<comment type="caution">
    <text evidence="2">The sequence shown here is derived from an EMBL/GenBank/DDBJ whole genome shotgun (WGS) entry which is preliminary data.</text>
</comment>
<feature type="domain" description="Fido" evidence="1">
    <location>
        <begin position="122"/>
        <end position="266"/>
    </location>
</feature>
<evidence type="ECO:0000313" key="3">
    <source>
        <dbReference type="Proteomes" id="UP000179237"/>
    </source>
</evidence>
<dbReference type="EMBL" id="MFAQ01000003">
    <property type="protein sequence ID" value="OGD84055.1"/>
    <property type="molecule type" value="Genomic_DNA"/>
</dbReference>
<dbReference type="Pfam" id="PF02661">
    <property type="entry name" value="Fic"/>
    <property type="match status" value="1"/>
</dbReference>
<evidence type="ECO:0000313" key="2">
    <source>
        <dbReference type="EMBL" id="OGD84055.1"/>
    </source>
</evidence>
<dbReference type="InterPro" id="IPR036388">
    <property type="entry name" value="WH-like_DNA-bd_sf"/>
</dbReference>
<sequence length="366" mass="41834">MFLPKYSITNKTLSNIVKIELDLFYLKSVEVPVEWTKRLKTESLVKRIFGGTRLLGLSIDLESVSKIVTDEPDRDEKTAEVASRLGLIIKERDLQIVLNLINTCKLVDQISYISNRFAQEKVLFKEMLQINKLIGERMVPSSQVGVLRSGLISGETFVTHALANELPYQLEEFMLWFENSGIDQIHPMVKFAVCMAELMRIAPFENYNEITALFFGYAFLGSFGYETKWVLLEEEIYRSKEKLREAFVSYEQSGWELTVIIEYFVGILQLSTSKARVRALNIEGVSVKYRSGGGRAVALSERQLAIMEEITTRNEMTIKQIREILPLVSDDTILRDIKDLVNKKMVRKRGKTKGAVYVLGKVKSFG</sequence>
<dbReference type="Proteomes" id="UP000179237">
    <property type="component" value="Unassembled WGS sequence"/>
</dbReference>
<organism evidence="2 3">
    <name type="scientific">Candidatus Collierbacteria bacterium RIFOXYD1_FULL_40_9</name>
    <dbReference type="NCBI Taxonomy" id="1817731"/>
    <lineage>
        <taxon>Bacteria</taxon>
        <taxon>Candidatus Collieribacteriota</taxon>
    </lineage>
</organism>
<reference evidence="2 3" key="1">
    <citation type="journal article" date="2016" name="Nat. Commun.">
        <title>Thousands of microbial genomes shed light on interconnected biogeochemical processes in an aquifer system.</title>
        <authorList>
            <person name="Anantharaman K."/>
            <person name="Brown C.T."/>
            <person name="Hug L.A."/>
            <person name="Sharon I."/>
            <person name="Castelle C.J."/>
            <person name="Probst A.J."/>
            <person name="Thomas B.C."/>
            <person name="Singh A."/>
            <person name="Wilkins M.J."/>
            <person name="Karaoz U."/>
            <person name="Brodie E.L."/>
            <person name="Williams K.H."/>
            <person name="Hubbard S.S."/>
            <person name="Banfield J.F."/>
        </authorList>
    </citation>
    <scope>NUCLEOTIDE SEQUENCE [LARGE SCALE GENOMIC DNA]</scope>
</reference>
<protein>
    <recommendedName>
        <fullName evidence="1">Fido domain-containing protein</fullName>
    </recommendedName>
</protein>
<evidence type="ECO:0000259" key="1">
    <source>
        <dbReference type="PROSITE" id="PS51459"/>
    </source>
</evidence>
<dbReference type="InterPro" id="IPR003812">
    <property type="entry name" value="Fido"/>
</dbReference>
<dbReference type="InterPro" id="IPR036390">
    <property type="entry name" value="WH_DNA-bd_sf"/>
</dbReference>
<dbReference type="InterPro" id="IPR036597">
    <property type="entry name" value="Fido-like_dom_sf"/>
</dbReference>
<dbReference type="AlphaFoldDB" id="A0A1F5FWU7"/>
<dbReference type="Gene3D" id="1.10.3290.10">
    <property type="entry name" value="Fido-like domain"/>
    <property type="match status" value="1"/>
</dbReference>
<proteinExistence type="predicted"/>
<name>A0A1F5FWU7_9BACT</name>
<dbReference type="SUPFAM" id="SSF140931">
    <property type="entry name" value="Fic-like"/>
    <property type="match status" value="1"/>
</dbReference>
<dbReference type="Gene3D" id="1.10.10.10">
    <property type="entry name" value="Winged helix-like DNA-binding domain superfamily/Winged helix DNA-binding domain"/>
    <property type="match status" value="1"/>
</dbReference>
<dbReference type="PROSITE" id="PS51459">
    <property type="entry name" value="FIDO"/>
    <property type="match status" value="1"/>
</dbReference>
<gene>
    <name evidence="2" type="ORF">A2572_04010</name>
</gene>
<dbReference type="SUPFAM" id="SSF46785">
    <property type="entry name" value="Winged helix' DNA-binding domain"/>
    <property type="match status" value="1"/>
</dbReference>
<accession>A0A1F5FWU7</accession>